<dbReference type="AlphaFoldDB" id="Q971L8"/>
<organism evidence="1 2">
    <name type="scientific">Sulfurisphaera tokodaii (strain DSM 16993 / JCM 10545 / NBRC 100140 / 7)</name>
    <name type="common">Sulfolobus tokodaii</name>
    <dbReference type="NCBI Taxonomy" id="273063"/>
    <lineage>
        <taxon>Archaea</taxon>
        <taxon>Thermoproteota</taxon>
        <taxon>Thermoprotei</taxon>
        <taxon>Sulfolobales</taxon>
        <taxon>Sulfolobaceae</taxon>
        <taxon>Sulfurisphaera</taxon>
    </lineage>
</organism>
<evidence type="ECO:0000313" key="1">
    <source>
        <dbReference type="EMBL" id="BAB66402.1"/>
    </source>
</evidence>
<dbReference type="STRING" id="273063.STK_13430"/>
<proteinExistence type="predicted"/>
<dbReference type="EMBL" id="BA000023">
    <property type="protein sequence ID" value="BAB66402.1"/>
    <property type="molecule type" value="Genomic_DNA"/>
</dbReference>
<reference evidence="2" key="1">
    <citation type="journal article" date="2001" name="DNA Res.">
        <title>Complete genome sequence of an aerobic thermoacidophilic Crenarchaeon, Sulfolobus tokodaii strain7.</title>
        <authorList>
            <person name="Kawarabayasi Y."/>
            <person name="Hino Y."/>
            <person name="Horikawa H."/>
            <person name="Jin-no K."/>
            <person name="Takahashi M."/>
            <person name="Sekine M."/>
            <person name="Baba S."/>
            <person name="Ankai A."/>
            <person name="Kosugi H."/>
            <person name="Hosoyama A."/>
            <person name="Fukui S."/>
            <person name="Nagai Y."/>
            <person name="Nishijima K."/>
            <person name="Otsuka R."/>
            <person name="Nakazawa H."/>
            <person name="Takamiya M."/>
            <person name="Kato Y."/>
            <person name="Yoshizawa T."/>
            <person name="Tanaka T."/>
            <person name="Kudoh Y."/>
            <person name="Yamazaki J."/>
            <person name="Kushida N."/>
            <person name="Oguchi A."/>
            <person name="Aoki K."/>
            <person name="Masuda S."/>
            <person name="Yanagii M."/>
            <person name="Nishimura M."/>
            <person name="Yamagishi A."/>
            <person name="Oshima T."/>
            <person name="Kikuchi H."/>
        </authorList>
    </citation>
    <scope>NUCLEOTIDE SEQUENCE [LARGE SCALE GENOMIC DNA]</scope>
    <source>
        <strain evidence="2">DSM 16993 / JCM 10545 / NBRC 100140 / 7</strain>
    </source>
</reference>
<keyword evidence="2" id="KW-1185">Reference proteome</keyword>
<dbReference type="Proteomes" id="UP000001015">
    <property type="component" value="Chromosome"/>
</dbReference>
<accession>Q971L8</accession>
<gene>
    <name evidence="1" type="primary">ST1343</name>
    <name evidence="1" type="ordered locus">STK_13430</name>
</gene>
<protein>
    <submittedName>
        <fullName evidence="1">Uncharacterized protein</fullName>
    </submittedName>
</protein>
<sequence>MLCLILLLQFHLALILLIYNIPHSSSSPSSPPFSSSAHLFFCSSSMYSISLSKLNNNSLVLSLASVAISYISDLDALFSNSSSSLFVSSNTSSAISLNLGPIPNIVITPQPPVFL</sequence>
<name>Q971L8_SULTO</name>
<evidence type="ECO:0000313" key="2">
    <source>
        <dbReference type="Proteomes" id="UP000001015"/>
    </source>
</evidence>
<dbReference type="KEGG" id="sto:STK_13430"/>